<keyword evidence="1" id="KW-0436">Ligase</keyword>
<dbReference type="InterPro" id="IPR001114">
    <property type="entry name" value="Adenylosuccinate_synthetase"/>
</dbReference>
<name>A0A0P9H007_9CHLR</name>
<evidence type="ECO:0000256" key="3">
    <source>
        <dbReference type="ARBA" id="ARBA00022741"/>
    </source>
</evidence>
<dbReference type="Gene3D" id="1.10.300.10">
    <property type="entry name" value="Adenylosuccinate Synthetase, subunit A, domain 2"/>
    <property type="match status" value="1"/>
</dbReference>
<organism evidence="6 7">
    <name type="scientific">Kouleothrix aurantiaca</name>
    <dbReference type="NCBI Taxonomy" id="186479"/>
    <lineage>
        <taxon>Bacteria</taxon>
        <taxon>Bacillati</taxon>
        <taxon>Chloroflexota</taxon>
        <taxon>Chloroflexia</taxon>
        <taxon>Chloroflexales</taxon>
        <taxon>Roseiflexineae</taxon>
        <taxon>Roseiflexaceae</taxon>
        <taxon>Kouleothrix</taxon>
    </lineage>
</organism>
<comment type="caution">
    <text evidence="6">The sequence shown here is derived from an EMBL/GenBank/DDBJ whole genome shotgun (WGS) entry which is preliminary data.</text>
</comment>
<dbReference type="GO" id="GO:0005737">
    <property type="term" value="C:cytoplasm"/>
    <property type="evidence" value="ECO:0007669"/>
    <property type="project" value="TreeGrafter"/>
</dbReference>
<sequence>MNQAFLTVDLGFGDAGRGAVVDFMTRQFSAHTVVRYNGGAQAGHRVVAPGNREHVFSQFGSGTLAGAATHLSRFMLLEPMAMLEEARHLRAPGAGEPFEHTTVDAGALVITPFARAINRLSELARGNARHGSCGMGVGETMIDFLALGEHALFAGDLADRDRLHAKLGTLREANRAKLARLTLPDTPEVAAERAPLDD</sequence>
<evidence type="ECO:0000313" key="7">
    <source>
        <dbReference type="Proteomes" id="UP000050509"/>
    </source>
</evidence>
<evidence type="ECO:0000313" key="6">
    <source>
        <dbReference type="EMBL" id="KPV47345.1"/>
    </source>
</evidence>
<keyword evidence="4" id="KW-0658">Purine biosynthesis</keyword>
<evidence type="ECO:0000256" key="5">
    <source>
        <dbReference type="ARBA" id="ARBA00022842"/>
    </source>
</evidence>
<dbReference type="Pfam" id="PF00709">
    <property type="entry name" value="Adenylsucc_synt"/>
    <property type="match status" value="1"/>
</dbReference>
<keyword evidence="3" id="KW-0547">Nucleotide-binding</keyword>
<keyword evidence="7" id="KW-1185">Reference proteome</keyword>
<protein>
    <recommendedName>
        <fullName evidence="8">Adenylosuccinate synthase</fullName>
    </recommendedName>
</protein>
<gene>
    <name evidence="6" type="ORF">SE17_42520</name>
</gene>
<dbReference type="InterPro" id="IPR042110">
    <property type="entry name" value="Adenylosuccinate_synth_dom2"/>
</dbReference>
<dbReference type="GO" id="GO:0046872">
    <property type="term" value="F:metal ion binding"/>
    <property type="evidence" value="ECO:0007669"/>
    <property type="project" value="UniProtKB-KW"/>
</dbReference>
<dbReference type="SMART" id="SM00788">
    <property type="entry name" value="Adenylsucc_synt"/>
    <property type="match status" value="1"/>
</dbReference>
<dbReference type="InterPro" id="IPR042109">
    <property type="entry name" value="Adenylosuccinate_synth_dom1"/>
</dbReference>
<feature type="non-terminal residue" evidence="6">
    <location>
        <position position="198"/>
    </location>
</feature>
<dbReference type="PATRIC" id="fig|186479.3.peg.7111"/>
<accession>A0A0P9H007</accession>
<dbReference type="HAMAP" id="MF_00011">
    <property type="entry name" value="Adenylosucc_synth"/>
    <property type="match status" value="1"/>
</dbReference>
<evidence type="ECO:0000256" key="1">
    <source>
        <dbReference type="ARBA" id="ARBA00022598"/>
    </source>
</evidence>
<dbReference type="GO" id="GO:0004019">
    <property type="term" value="F:adenylosuccinate synthase activity"/>
    <property type="evidence" value="ECO:0007669"/>
    <property type="project" value="InterPro"/>
</dbReference>
<proteinExistence type="inferred from homology"/>
<dbReference type="AlphaFoldDB" id="A0A0P9H007"/>
<dbReference type="PANTHER" id="PTHR11846:SF0">
    <property type="entry name" value="ADENYLOSUCCINATE SYNTHETASE"/>
    <property type="match status" value="1"/>
</dbReference>
<keyword evidence="5" id="KW-0460">Magnesium</keyword>
<reference evidence="6 7" key="1">
    <citation type="submission" date="2015-09" db="EMBL/GenBank/DDBJ databases">
        <title>Draft genome sequence of Kouleothrix aurantiaca JCM 19913.</title>
        <authorList>
            <person name="Hemp J."/>
        </authorList>
    </citation>
    <scope>NUCLEOTIDE SEQUENCE [LARGE SCALE GENOMIC DNA]</scope>
    <source>
        <strain evidence="6 7">COM-B</strain>
    </source>
</reference>
<dbReference type="Gene3D" id="3.40.440.10">
    <property type="entry name" value="Adenylosuccinate Synthetase, subunit A, domain 1"/>
    <property type="match status" value="1"/>
</dbReference>
<dbReference type="SUPFAM" id="SSF52540">
    <property type="entry name" value="P-loop containing nucleoside triphosphate hydrolases"/>
    <property type="match status" value="1"/>
</dbReference>
<dbReference type="EMBL" id="LJCR01003413">
    <property type="protein sequence ID" value="KPV47345.1"/>
    <property type="molecule type" value="Genomic_DNA"/>
</dbReference>
<dbReference type="GO" id="GO:0044208">
    <property type="term" value="P:'de novo' AMP biosynthetic process"/>
    <property type="evidence" value="ECO:0007669"/>
    <property type="project" value="TreeGrafter"/>
</dbReference>
<dbReference type="PANTHER" id="PTHR11846">
    <property type="entry name" value="ADENYLOSUCCINATE SYNTHETASE"/>
    <property type="match status" value="1"/>
</dbReference>
<keyword evidence="2" id="KW-0479">Metal-binding</keyword>
<evidence type="ECO:0000256" key="4">
    <source>
        <dbReference type="ARBA" id="ARBA00022755"/>
    </source>
</evidence>
<dbReference type="GO" id="GO:0000166">
    <property type="term" value="F:nucleotide binding"/>
    <property type="evidence" value="ECO:0007669"/>
    <property type="project" value="UniProtKB-KW"/>
</dbReference>
<evidence type="ECO:0000256" key="2">
    <source>
        <dbReference type="ARBA" id="ARBA00022723"/>
    </source>
</evidence>
<evidence type="ECO:0008006" key="8">
    <source>
        <dbReference type="Google" id="ProtNLM"/>
    </source>
</evidence>
<dbReference type="GO" id="GO:0046040">
    <property type="term" value="P:IMP metabolic process"/>
    <property type="evidence" value="ECO:0007669"/>
    <property type="project" value="TreeGrafter"/>
</dbReference>
<dbReference type="Proteomes" id="UP000050509">
    <property type="component" value="Unassembled WGS sequence"/>
</dbReference>
<dbReference type="InterPro" id="IPR027417">
    <property type="entry name" value="P-loop_NTPase"/>
</dbReference>